<proteinExistence type="predicted"/>
<accession>A0A0F5N975</accession>
<dbReference type="RefSeq" id="WP_007172131.1">
    <property type="nucleotide sequence ID" value="NZ_JACKSS010000159.1"/>
</dbReference>
<evidence type="ECO:0000313" key="1">
    <source>
        <dbReference type="EMBL" id="ORW16484.1"/>
    </source>
</evidence>
<dbReference type="AlphaFoldDB" id="A0A0F5N975"/>
<dbReference type="Proteomes" id="UP000193781">
    <property type="component" value="Unassembled WGS sequence"/>
</dbReference>
<dbReference type="EMBL" id="LQPH01000161">
    <property type="protein sequence ID" value="ORW16484.1"/>
    <property type="molecule type" value="Genomic_DNA"/>
</dbReference>
<sequence>MPLVEGDQFASRRIKWIADELASLRDGIPAKLADDPGITHAVVQDVDMKIAEIQDVLTASRKAASSAPPVR</sequence>
<gene>
    <name evidence="1" type="ORF">AWC17_14845</name>
</gene>
<keyword evidence="2" id="KW-1185">Reference proteome</keyword>
<protein>
    <submittedName>
        <fullName evidence="1">Uncharacterized protein</fullName>
    </submittedName>
</protein>
<name>A0A0F5N975_9MYCO</name>
<dbReference type="OrthoDB" id="4734214at2"/>
<comment type="caution">
    <text evidence="1">The sequence shown here is derived from an EMBL/GenBank/DDBJ whole genome shotgun (WGS) entry which is preliminary data.</text>
</comment>
<organism evidence="1 2">
    <name type="scientific">Mycobacterium nebraskense</name>
    <dbReference type="NCBI Taxonomy" id="244292"/>
    <lineage>
        <taxon>Bacteria</taxon>
        <taxon>Bacillati</taxon>
        <taxon>Actinomycetota</taxon>
        <taxon>Actinomycetes</taxon>
        <taxon>Mycobacteriales</taxon>
        <taxon>Mycobacteriaceae</taxon>
        <taxon>Mycobacterium</taxon>
    </lineage>
</organism>
<evidence type="ECO:0000313" key="2">
    <source>
        <dbReference type="Proteomes" id="UP000193781"/>
    </source>
</evidence>
<reference evidence="1 2" key="1">
    <citation type="submission" date="2016-01" db="EMBL/GenBank/DDBJ databases">
        <title>The new phylogeny of the genus Mycobacterium.</title>
        <authorList>
            <person name="Tarcisio F."/>
            <person name="Conor M."/>
            <person name="Antonella G."/>
            <person name="Elisabetta G."/>
            <person name="Giulia F.S."/>
            <person name="Sara T."/>
            <person name="Anna F."/>
            <person name="Clotilde B."/>
            <person name="Roberto B."/>
            <person name="Veronica D.S."/>
            <person name="Fabio R."/>
            <person name="Monica P."/>
            <person name="Olivier J."/>
            <person name="Enrico T."/>
            <person name="Nicola S."/>
        </authorList>
    </citation>
    <scope>NUCLEOTIDE SEQUENCE [LARGE SCALE GENOMIC DNA]</scope>
    <source>
        <strain evidence="1 2">DSM 44803</strain>
    </source>
</reference>